<dbReference type="Proteomes" id="UP000252118">
    <property type="component" value="Unassembled WGS sequence"/>
</dbReference>
<name>A0A366ED21_9BACI</name>
<accession>A0A366ED21</accession>
<comment type="caution">
    <text evidence="1">The sequence shown here is derived from an EMBL/GenBank/DDBJ whole genome shotgun (WGS) entry which is preliminary data.</text>
</comment>
<proteinExistence type="predicted"/>
<gene>
    <name evidence="1" type="ORF">DET59_12535</name>
</gene>
<reference evidence="1 2" key="1">
    <citation type="submission" date="2018-06" db="EMBL/GenBank/DDBJ databases">
        <title>Freshwater and sediment microbial communities from various areas in North America, analyzing microbe dynamics in response to fracking.</title>
        <authorList>
            <person name="Lamendella R."/>
        </authorList>
    </citation>
    <scope>NUCLEOTIDE SEQUENCE [LARGE SCALE GENOMIC DNA]</scope>
    <source>
        <strain evidence="1 2">97B</strain>
    </source>
</reference>
<evidence type="ECO:0000313" key="2">
    <source>
        <dbReference type="Proteomes" id="UP000252118"/>
    </source>
</evidence>
<evidence type="ECO:0008006" key="3">
    <source>
        <dbReference type="Google" id="ProtNLM"/>
    </source>
</evidence>
<dbReference type="RefSeq" id="WP_113971204.1">
    <property type="nucleotide sequence ID" value="NZ_QNRJ01000025.1"/>
</dbReference>
<dbReference type="EMBL" id="QNRJ01000025">
    <property type="protein sequence ID" value="RBP00218.1"/>
    <property type="molecule type" value="Genomic_DNA"/>
</dbReference>
<dbReference type="OrthoDB" id="80293at2"/>
<evidence type="ECO:0000313" key="1">
    <source>
        <dbReference type="EMBL" id="RBP00218.1"/>
    </source>
</evidence>
<dbReference type="AlphaFoldDB" id="A0A366ED21"/>
<organism evidence="1 2">
    <name type="scientific">Rossellomorea aquimaris</name>
    <dbReference type="NCBI Taxonomy" id="189382"/>
    <lineage>
        <taxon>Bacteria</taxon>
        <taxon>Bacillati</taxon>
        <taxon>Bacillota</taxon>
        <taxon>Bacilli</taxon>
        <taxon>Bacillales</taxon>
        <taxon>Bacillaceae</taxon>
        <taxon>Rossellomorea</taxon>
    </lineage>
</organism>
<protein>
    <recommendedName>
        <fullName evidence="3">Immunity protein 30 domain-containing protein</fullName>
    </recommendedName>
</protein>
<sequence>MTNKLNEFIIKGHFEEAKEMTNELSYSELDEELMETAFKDSSITNYAFIMSLLVEEETVELHEMAFRLMVVPLNYLDGAYYAALYHARRCVELTDRQDIGYLSNLLFLHQIPDKVVSEEEACDTARRILALDPEHVIAREFLNK</sequence>